<keyword evidence="1" id="KW-0812">Transmembrane</keyword>
<evidence type="ECO:0000313" key="2">
    <source>
        <dbReference type="EMBL" id="OTG17927.1"/>
    </source>
</evidence>
<dbReference type="InterPro" id="IPR006912">
    <property type="entry name" value="Harbinger_derived_prot"/>
</dbReference>
<sequence length="581" mass="66612">MALYVVLAGFSLGLQGKWLNSQVRWIVDWVTRENGLYGLNGLSLNWFFMKGIVGCFLQVSLLKMSLFSLDGAEAPLLDIVAYAGYAFTGLCLAVLGRIIVSYSYYLLKATRYGVGPGSSRVGDGPNTVPPPSVPDVIMHNMIMTAAQVFMAADEGSSQPLTRRAKYNRDQEAGHDKLVADYFADEPVYPAEIFRRRFRMSRPLFLHIAGDMDQSDPFFTLRNDARGQRGFSNLQKCTSAIRQLAYGYAPDALDEYIRMSERTARRCLYKFCQWVVKLYSKRYLRKPNANDVQKLYQAHEQRHGFPGMLGSIDCMHWQWQNCPVAWQGQYTRGDQGHPTIILEVVASQDLWIWHAFFGLPGSLNDLNIIYQSHIFDDVVAGTGPDTSFTVSGVEYRRGYYLADGIYPTYSTIVKTIPHLTDDKRKKFAKFQEGARKDIERDFGVLQKKWHIISIPARSQTPRRLRHIMYACIILHNMIIEDEGRAICDYDENASTGNSVPVSEEQQDLNAFALRNEYTHHNLQADLVEYIWNNAQNEPAHHMKDEDYFDSSRHQYHYLLLFIALAQFPLFIWLGNITLNWLF</sequence>
<dbReference type="OMA" id="ETEMPTN"/>
<feature type="transmembrane region" description="Helical" evidence="1">
    <location>
        <begin position="47"/>
        <end position="67"/>
    </location>
</feature>
<dbReference type="STRING" id="4232.A0A251U3M1"/>
<dbReference type="Pfam" id="PF04827">
    <property type="entry name" value="Plant_tran"/>
    <property type="match status" value="1"/>
</dbReference>
<organism evidence="2 3">
    <name type="scientific">Helianthus annuus</name>
    <name type="common">Common sunflower</name>
    <dbReference type="NCBI Taxonomy" id="4232"/>
    <lineage>
        <taxon>Eukaryota</taxon>
        <taxon>Viridiplantae</taxon>
        <taxon>Streptophyta</taxon>
        <taxon>Embryophyta</taxon>
        <taxon>Tracheophyta</taxon>
        <taxon>Spermatophyta</taxon>
        <taxon>Magnoliopsida</taxon>
        <taxon>eudicotyledons</taxon>
        <taxon>Gunneridae</taxon>
        <taxon>Pentapetalae</taxon>
        <taxon>asterids</taxon>
        <taxon>campanulids</taxon>
        <taxon>Asterales</taxon>
        <taxon>Asteraceae</taxon>
        <taxon>Asteroideae</taxon>
        <taxon>Heliantheae alliance</taxon>
        <taxon>Heliantheae</taxon>
        <taxon>Helianthus</taxon>
    </lineage>
</organism>
<keyword evidence="3" id="KW-1185">Reference proteome</keyword>
<dbReference type="AlphaFoldDB" id="A0A251U3M1"/>
<dbReference type="PANTHER" id="PTHR47150">
    <property type="entry name" value="OS12G0169200 PROTEIN"/>
    <property type="match status" value="1"/>
</dbReference>
<keyword evidence="1" id="KW-1133">Transmembrane helix</keyword>
<gene>
    <name evidence="2" type="ORF">HannXRQ_Chr08g0217591</name>
</gene>
<keyword evidence="1" id="KW-0472">Membrane</keyword>
<dbReference type="PANTHER" id="PTHR47150:SF4">
    <property type="entry name" value="HARBINGER TRANSPOSASE-DERIVED PROTEIN-RELATED"/>
    <property type="match status" value="1"/>
</dbReference>
<protein>
    <submittedName>
        <fullName evidence="2">Putative harbinger transposase-derived protein</fullName>
    </submittedName>
</protein>
<feature type="transmembrane region" description="Helical" evidence="1">
    <location>
        <begin position="556"/>
        <end position="580"/>
    </location>
</feature>
<feature type="transmembrane region" description="Helical" evidence="1">
    <location>
        <begin position="79"/>
        <end position="100"/>
    </location>
</feature>
<evidence type="ECO:0000313" key="3">
    <source>
        <dbReference type="Proteomes" id="UP000215914"/>
    </source>
</evidence>
<dbReference type="Proteomes" id="UP000215914">
    <property type="component" value="Chromosome 8"/>
</dbReference>
<name>A0A251U3M1_HELAN</name>
<reference evidence="3" key="1">
    <citation type="journal article" date="2017" name="Nature">
        <title>The sunflower genome provides insights into oil metabolism, flowering and Asterid evolution.</title>
        <authorList>
            <person name="Badouin H."/>
            <person name="Gouzy J."/>
            <person name="Grassa C.J."/>
            <person name="Murat F."/>
            <person name="Staton S.E."/>
            <person name="Cottret L."/>
            <person name="Lelandais-Briere C."/>
            <person name="Owens G.L."/>
            <person name="Carrere S."/>
            <person name="Mayjonade B."/>
            <person name="Legrand L."/>
            <person name="Gill N."/>
            <person name="Kane N.C."/>
            <person name="Bowers J.E."/>
            <person name="Hubner S."/>
            <person name="Bellec A."/>
            <person name="Berard A."/>
            <person name="Berges H."/>
            <person name="Blanchet N."/>
            <person name="Boniface M.C."/>
            <person name="Brunel D."/>
            <person name="Catrice O."/>
            <person name="Chaidir N."/>
            <person name="Claudel C."/>
            <person name="Donnadieu C."/>
            <person name="Faraut T."/>
            <person name="Fievet G."/>
            <person name="Helmstetter N."/>
            <person name="King M."/>
            <person name="Knapp S.J."/>
            <person name="Lai Z."/>
            <person name="Le Paslier M.C."/>
            <person name="Lippi Y."/>
            <person name="Lorenzon L."/>
            <person name="Mandel J.R."/>
            <person name="Marage G."/>
            <person name="Marchand G."/>
            <person name="Marquand E."/>
            <person name="Bret-Mestries E."/>
            <person name="Morien E."/>
            <person name="Nambeesan S."/>
            <person name="Nguyen T."/>
            <person name="Pegot-Espagnet P."/>
            <person name="Pouilly N."/>
            <person name="Raftis F."/>
            <person name="Sallet E."/>
            <person name="Schiex T."/>
            <person name="Thomas J."/>
            <person name="Vandecasteele C."/>
            <person name="Vares D."/>
            <person name="Vear F."/>
            <person name="Vautrin S."/>
            <person name="Crespi M."/>
            <person name="Mangin B."/>
            <person name="Burke J.M."/>
            <person name="Salse J."/>
            <person name="Munos S."/>
            <person name="Vincourt P."/>
            <person name="Rieseberg L.H."/>
            <person name="Langlade N.B."/>
        </authorList>
    </citation>
    <scope>NUCLEOTIDE SEQUENCE [LARGE SCALE GENOMIC DNA]</scope>
    <source>
        <strain evidence="3">cv. SF193</strain>
    </source>
</reference>
<dbReference type="InParanoid" id="A0A251U3M1"/>
<accession>A0A251U3M1</accession>
<dbReference type="EMBL" id="CM007897">
    <property type="protein sequence ID" value="OTG17927.1"/>
    <property type="molecule type" value="Genomic_DNA"/>
</dbReference>
<proteinExistence type="predicted"/>
<evidence type="ECO:0000256" key="1">
    <source>
        <dbReference type="SAM" id="Phobius"/>
    </source>
</evidence>